<feature type="compositionally biased region" description="Low complexity" evidence="1">
    <location>
        <begin position="62"/>
        <end position="93"/>
    </location>
</feature>
<feature type="chain" id="PRO_5042077650" evidence="2">
    <location>
        <begin position="23"/>
        <end position="230"/>
    </location>
</feature>
<dbReference type="AlphaFoldDB" id="A0AAD9ZF21"/>
<comment type="caution">
    <text evidence="3">The sequence shown here is derived from an EMBL/GenBank/DDBJ whole genome shotgun (WGS) entry which is preliminary data.</text>
</comment>
<keyword evidence="2" id="KW-0732">Signal</keyword>
<protein>
    <submittedName>
        <fullName evidence="3">Uncharacterized protein</fullName>
    </submittedName>
</protein>
<accession>A0AAD9ZF21</accession>
<evidence type="ECO:0000313" key="4">
    <source>
        <dbReference type="Proteomes" id="UP001276659"/>
    </source>
</evidence>
<evidence type="ECO:0000256" key="1">
    <source>
        <dbReference type="SAM" id="MobiDB-lite"/>
    </source>
</evidence>
<organism evidence="3 4">
    <name type="scientific">Lepraria neglecta</name>
    <dbReference type="NCBI Taxonomy" id="209136"/>
    <lineage>
        <taxon>Eukaryota</taxon>
        <taxon>Fungi</taxon>
        <taxon>Dikarya</taxon>
        <taxon>Ascomycota</taxon>
        <taxon>Pezizomycotina</taxon>
        <taxon>Lecanoromycetes</taxon>
        <taxon>OSLEUM clade</taxon>
        <taxon>Lecanoromycetidae</taxon>
        <taxon>Lecanorales</taxon>
        <taxon>Lecanorineae</taxon>
        <taxon>Stereocaulaceae</taxon>
        <taxon>Lepraria</taxon>
    </lineage>
</organism>
<gene>
    <name evidence="3" type="ORF">OEA41_008033</name>
</gene>
<feature type="region of interest" description="Disordered" evidence="1">
    <location>
        <begin position="39"/>
        <end position="108"/>
    </location>
</feature>
<evidence type="ECO:0000313" key="3">
    <source>
        <dbReference type="EMBL" id="KAK3176708.1"/>
    </source>
</evidence>
<dbReference type="Proteomes" id="UP001276659">
    <property type="component" value="Unassembled WGS sequence"/>
</dbReference>
<sequence>MQSSLLLLCITHSLLVSPAALPQNSANVLTTGPNNAETNYVNPHAISLPPPPNLPSTPTAPEPAAASSANPAIPSIAPSDAASSPSNSTADSPPDIPGLNITDLSNPGRTLTDASADLGYNAYCWSPRQMHAIAEPSDCNLALKLLFAEGTALAMVTWTAPRSWNVRSCALLLTPQRPAVKAEDTFTRLDVVYAVGHIQRACVNGVHGFRGGHIGIGPGDIFYVSVEALD</sequence>
<proteinExistence type="predicted"/>
<evidence type="ECO:0000256" key="2">
    <source>
        <dbReference type="SAM" id="SignalP"/>
    </source>
</evidence>
<feature type="compositionally biased region" description="Pro residues" evidence="1">
    <location>
        <begin position="48"/>
        <end position="61"/>
    </location>
</feature>
<dbReference type="EMBL" id="JASNWA010000004">
    <property type="protein sequence ID" value="KAK3176708.1"/>
    <property type="molecule type" value="Genomic_DNA"/>
</dbReference>
<feature type="signal peptide" evidence="2">
    <location>
        <begin position="1"/>
        <end position="22"/>
    </location>
</feature>
<reference evidence="3" key="1">
    <citation type="submission" date="2022-11" db="EMBL/GenBank/DDBJ databases">
        <title>Chromosomal genome sequence assembly and mating type (MAT) locus characterization of the leprose asexual lichenized fungus Lepraria neglecta (Nyl.) Erichsen.</title>
        <authorList>
            <person name="Allen J.L."/>
            <person name="Pfeffer B."/>
        </authorList>
    </citation>
    <scope>NUCLEOTIDE SEQUENCE</scope>
    <source>
        <strain evidence="3">Allen 5258</strain>
    </source>
</reference>
<name>A0AAD9ZF21_9LECA</name>
<keyword evidence="4" id="KW-1185">Reference proteome</keyword>